<dbReference type="EMBL" id="KB467831">
    <property type="protein sequence ID" value="PCH33971.1"/>
    <property type="molecule type" value="Genomic_DNA"/>
</dbReference>
<dbReference type="GO" id="GO:0005789">
    <property type="term" value="C:endoplasmic reticulum membrane"/>
    <property type="evidence" value="ECO:0007669"/>
    <property type="project" value="UniProtKB-SubCell"/>
</dbReference>
<dbReference type="GO" id="GO:0008320">
    <property type="term" value="F:protein transmembrane transporter activity"/>
    <property type="evidence" value="ECO:0007669"/>
    <property type="project" value="InterPro"/>
</dbReference>
<dbReference type="HAMAP" id="MF_00422">
    <property type="entry name" value="SecE"/>
    <property type="match status" value="1"/>
</dbReference>
<evidence type="ECO:0000313" key="11">
    <source>
        <dbReference type="EMBL" id="PCH33971.1"/>
    </source>
</evidence>
<evidence type="ECO:0000256" key="4">
    <source>
        <dbReference type="ARBA" id="ARBA00022692"/>
    </source>
</evidence>
<dbReference type="AlphaFoldDB" id="A0A2H3IW58"/>
<evidence type="ECO:0000256" key="2">
    <source>
        <dbReference type="ARBA" id="ARBA00008274"/>
    </source>
</evidence>
<evidence type="ECO:0000256" key="3">
    <source>
        <dbReference type="ARBA" id="ARBA00022448"/>
    </source>
</evidence>
<dbReference type="GO" id="GO:0006605">
    <property type="term" value="P:protein targeting"/>
    <property type="evidence" value="ECO:0007669"/>
    <property type="project" value="InterPro"/>
</dbReference>
<keyword evidence="4 10" id="KW-0812">Transmembrane</keyword>
<evidence type="ECO:0000256" key="9">
    <source>
        <dbReference type="ARBA" id="ARBA00023136"/>
    </source>
</evidence>
<evidence type="ECO:0000256" key="6">
    <source>
        <dbReference type="ARBA" id="ARBA00022927"/>
    </source>
</evidence>
<keyword evidence="5" id="KW-0256">Endoplasmic reticulum</keyword>
<keyword evidence="6" id="KW-0653">Protein transport</keyword>
<dbReference type="Proteomes" id="UP000218811">
    <property type="component" value="Unassembled WGS sequence"/>
</dbReference>
<dbReference type="SUPFAM" id="SSF103456">
    <property type="entry name" value="Preprotein translocase SecE subunit"/>
    <property type="match status" value="1"/>
</dbReference>
<reference evidence="11 12" key="1">
    <citation type="journal article" date="2012" name="Science">
        <title>The Paleozoic origin of enzymatic lignin decomposition reconstructed from 31 fungal genomes.</title>
        <authorList>
            <person name="Floudas D."/>
            <person name="Binder M."/>
            <person name="Riley R."/>
            <person name="Barry K."/>
            <person name="Blanchette R.A."/>
            <person name="Henrissat B."/>
            <person name="Martinez A.T."/>
            <person name="Otillar R."/>
            <person name="Spatafora J.W."/>
            <person name="Yadav J.S."/>
            <person name="Aerts A."/>
            <person name="Benoit I."/>
            <person name="Boyd A."/>
            <person name="Carlson A."/>
            <person name="Copeland A."/>
            <person name="Coutinho P.M."/>
            <person name="de Vries R.P."/>
            <person name="Ferreira P."/>
            <person name="Findley K."/>
            <person name="Foster B."/>
            <person name="Gaskell J."/>
            <person name="Glotzer D."/>
            <person name="Gorecki P."/>
            <person name="Heitman J."/>
            <person name="Hesse C."/>
            <person name="Hori C."/>
            <person name="Igarashi K."/>
            <person name="Jurgens J.A."/>
            <person name="Kallen N."/>
            <person name="Kersten P."/>
            <person name="Kohler A."/>
            <person name="Kuees U."/>
            <person name="Kumar T.K.A."/>
            <person name="Kuo A."/>
            <person name="LaButti K."/>
            <person name="Larrondo L.F."/>
            <person name="Lindquist E."/>
            <person name="Ling A."/>
            <person name="Lombard V."/>
            <person name="Lucas S."/>
            <person name="Lundell T."/>
            <person name="Martin R."/>
            <person name="McLaughlin D.J."/>
            <person name="Morgenstern I."/>
            <person name="Morin E."/>
            <person name="Murat C."/>
            <person name="Nagy L.G."/>
            <person name="Nolan M."/>
            <person name="Ohm R.A."/>
            <person name="Patyshakuliyeva A."/>
            <person name="Rokas A."/>
            <person name="Ruiz-Duenas F.J."/>
            <person name="Sabat G."/>
            <person name="Salamov A."/>
            <person name="Samejima M."/>
            <person name="Schmutz J."/>
            <person name="Slot J.C."/>
            <person name="St John F."/>
            <person name="Stenlid J."/>
            <person name="Sun H."/>
            <person name="Sun S."/>
            <person name="Syed K."/>
            <person name="Tsang A."/>
            <person name="Wiebenga A."/>
            <person name="Young D."/>
            <person name="Pisabarro A."/>
            <person name="Eastwood D.C."/>
            <person name="Martin F."/>
            <person name="Cullen D."/>
            <person name="Grigoriev I.V."/>
            <person name="Hibbett D.S."/>
        </authorList>
    </citation>
    <scope>NUCLEOTIDE SEQUENCE [LARGE SCALE GENOMIC DNA]</scope>
    <source>
        <strain evidence="11 12">MD-104</strain>
    </source>
</reference>
<protein>
    <recommendedName>
        <fullName evidence="13">SecE/sec61-gamma protein</fullName>
    </recommendedName>
</protein>
<evidence type="ECO:0000313" key="12">
    <source>
        <dbReference type="Proteomes" id="UP000218811"/>
    </source>
</evidence>
<sequence>MSEKLKEFVEIPQEFVKDGKQFLTRCTKPSEKEFLQICKAVAIGFAVMGFIGYFVKLIHIPMCVRTALSLNYMLTIHS</sequence>
<comment type="similarity">
    <text evidence="2">Belongs to the SecE/SEC61-gamma family.</text>
</comment>
<dbReference type="PROSITE" id="PS01067">
    <property type="entry name" value="SECE_SEC61G"/>
    <property type="match status" value="1"/>
</dbReference>
<dbReference type="Pfam" id="PF00584">
    <property type="entry name" value="SecE"/>
    <property type="match status" value="1"/>
</dbReference>
<feature type="transmembrane region" description="Helical" evidence="10">
    <location>
        <begin position="34"/>
        <end position="55"/>
    </location>
</feature>
<dbReference type="OrthoDB" id="2401875at2759"/>
<keyword evidence="8" id="KW-0811">Translocation</keyword>
<dbReference type="GO" id="GO:0006886">
    <property type="term" value="P:intracellular protein transport"/>
    <property type="evidence" value="ECO:0007669"/>
    <property type="project" value="InterPro"/>
</dbReference>
<keyword evidence="12" id="KW-1185">Reference proteome</keyword>
<evidence type="ECO:0008006" key="13">
    <source>
        <dbReference type="Google" id="ProtNLM"/>
    </source>
</evidence>
<dbReference type="InterPro" id="IPR008158">
    <property type="entry name" value="Translocase_Sec61-g"/>
</dbReference>
<evidence type="ECO:0000256" key="8">
    <source>
        <dbReference type="ARBA" id="ARBA00023010"/>
    </source>
</evidence>
<dbReference type="NCBIfam" id="TIGR00327">
    <property type="entry name" value="secE_euk_arch"/>
    <property type="match status" value="1"/>
</dbReference>
<dbReference type="OMA" id="KPDQKEY"/>
<dbReference type="Gene3D" id="1.20.5.820">
    <property type="entry name" value="Preprotein translocase SecE subunit"/>
    <property type="match status" value="1"/>
</dbReference>
<keyword evidence="9 10" id="KW-0472">Membrane</keyword>
<dbReference type="InterPro" id="IPR001901">
    <property type="entry name" value="Translocase_SecE/Sec61-g"/>
</dbReference>
<evidence type="ECO:0000256" key="7">
    <source>
        <dbReference type="ARBA" id="ARBA00022989"/>
    </source>
</evidence>
<evidence type="ECO:0000256" key="5">
    <source>
        <dbReference type="ARBA" id="ARBA00022824"/>
    </source>
</evidence>
<proteinExistence type="inferred from homology"/>
<gene>
    <name evidence="11" type="ORF">WOLCODRAFT_61883</name>
</gene>
<evidence type="ECO:0000256" key="10">
    <source>
        <dbReference type="SAM" id="Phobius"/>
    </source>
</evidence>
<comment type="subcellular location">
    <subcellularLocation>
        <location evidence="1">Endoplasmic reticulum membrane</location>
        <topology evidence="1">Single-pass membrane protein</topology>
    </subcellularLocation>
</comment>
<dbReference type="InterPro" id="IPR023391">
    <property type="entry name" value="Prot_translocase_SecE_dom_sf"/>
</dbReference>
<dbReference type="STRING" id="742152.A0A2H3IW58"/>
<keyword evidence="3" id="KW-0813">Transport</keyword>
<keyword evidence="7 10" id="KW-1133">Transmembrane helix</keyword>
<accession>A0A2H3IW58</accession>
<evidence type="ECO:0000256" key="1">
    <source>
        <dbReference type="ARBA" id="ARBA00004389"/>
    </source>
</evidence>
<dbReference type="PANTHER" id="PTHR12309">
    <property type="entry name" value="SEC61 GAMMA SUBUNIT"/>
    <property type="match status" value="1"/>
</dbReference>
<organism evidence="11 12">
    <name type="scientific">Wolfiporia cocos (strain MD-104)</name>
    <name type="common">Brown rot fungus</name>
    <dbReference type="NCBI Taxonomy" id="742152"/>
    <lineage>
        <taxon>Eukaryota</taxon>
        <taxon>Fungi</taxon>
        <taxon>Dikarya</taxon>
        <taxon>Basidiomycota</taxon>
        <taxon>Agaricomycotina</taxon>
        <taxon>Agaricomycetes</taxon>
        <taxon>Polyporales</taxon>
        <taxon>Phaeolaceae</taxon>
        <taxon>Wolfiporia</taxon>
    </lineage>
</organism>
<name>A0A2H3IW58_WOLCO</name>